<reference evidence="2" key="1">
    <citation type="journal article" date="2013" name="Genome Announc.">
        <title>Draft genome sequence of the basidiomycetous yeast-like fungus Pseudozyma hubeiensis SY62, which produces an abundant amount of the biosurfactant mannosylerythritol lipids.</title>
        <authorList>
            <person name="Konishi M."/>
            <person name="Hatada Y."/>
            <person name="Horiuchi J."/>
        </authorList>
    </citation>
    <scope>NUCLEOTIDE SEQUENCE [LARGE SCALE GENOMIC DNA]</scope>
    <source>
        <strain evidence="2">SY62</strain>
    </source>
</reference>
<dbReference type="HOGENOM" id="CLU_1428554_0_0_1"/>
<name>R9NZ06_PSEHS</name>
<proteinExistence type="predicted"/>
<protein>
    <submittedName>
        <fullName evidence="1">Uncharacterized protein</fullName>
    </submittedName>
</protein>
<dbReference type="EMBL" id="DF238780">
    <property type="protein sequence ID" value="GAC93951.1"/>
    <property type="molecule type" value="Genomic_DNA"/>
</dbReference>
<gene>
    <name evidence="1" type="ORF">PHSY_001520</name>
</gene>
<dbReference type="AlphaFoldDB" id="R9NZ06"/>
<evidence type="ECO:0000313" key="1">
    <source>
        <dbReference type="EMBL" id="GAC93951.1"/>
    </source>
</evidence>
<organism evidence="1 2">
    <name type="scientific">Pseudozyma hubeiensis (strain SY62)</name>
    <name type="common">Yeast</name>
    <dbReference type="NCBI Taxonomy" id="1305764"/>
    <lineage>
        <taxon>Eukaryota</taxon>
        <taxon>Fungi</taxon>
        <taxon>Dikarya</taxon>
        <taxon>Basidiomycota</taxon>
        <taxon>Ustilaginomycotina</taxon>
        <taxon>Ustilaginomycetes</taxon>
        <taxon>Ustilaginales</taxon>
        <taxon>Ustilaginaceae</taxon>
        <taxon>Pseudozyma</taxon>
    </lineage>
</organism>
<keyword evidence="2" id="KW-1185">Reference proteome</keyword>
<dbReference type="Proteomes" id="UP000014071">
    <property type="component" value="Unassembled WGS sequence"/>
</dbReference>
<evidence type="ECO:0000313" key="2">
    <source>
        <dbReference type="Proteomes" id="UP000014071"/>
    </source>
</evidence>
<accession>R9NZ06</accession>
<dbReference type="GeneID" id="24106817"/>
<sequence length="190" mass="21268">MARSQTAAKQKTLFAHRTVPLQIRLVVGETDAAASTNTAAVAHLHAEARSTVLWHTLATLPASARSRSEMRQLIRVYRRVARSLSGRFRTPSRHVRVGRSVVYNHCLRNTAASRLATSDDAQLPLTGDVIHGCTHSRDALSRSGRELCITDSGVPDLNTRDPNIEQLPLRKIHIFDFALNFFRRIGRTRR</sequence>
<dbReference type="RefSeq" id="XP_012187538.1">
    <property type="nucleotide sequence ID" value="XM_012332148.1"/>
</dbReference>